<dbReference type="EMBL" id="JAMPKM010000009">
    <property type="protein sequence ID" value="MEP0818480.1"/>
    <property type="molecule type" value="Genomic_DNA"/>
</dbReference>
<evidence type="ECO:0000256" key="8">
    <source>
        <dbReference type="SAM" id="Phobius"/>
    </source>
</evidence>
<sequence length="691" mass="78412">MSVKVEAEGLLLDLDRVARVRHQMAQHLDNISGALSRAEVESSQASGKLELDGEIQDLNLTSQNLRQGVFRLLVLGDIKRGKSTLLNALIGENLLPSDVSPCTALLTVLRYGPEKQVTVYFKGDRPPERLDFTSFRQKYTIDPSEAKQLEEVKQLAFPQVSHAVVEYPLPFLEKGVEIVDSPGLNDTEARNELSLSYINNCHAVLFVFRASQPCTLDERRYLENYLKDRGLTVFFLINAWDEIRKSLVDLDDADELREAEAKLRQVFRTNLAEYCRVDGQDLYNQRVFELSSLDALRRRLKDAADPLTGTGFPEFEAALSRFLTQERAVAELRQATTLARQAYNHAHEAIARRIPLLDQDVQELKERLKSVEPEFAKLNEIRDQFQAEIRELRDRKAKEIATDFCSYILNLGTTFDTDFLRYQPGISFWDFLSQGRREEFNAACRQAFERYINEKIVAWQRTAEQEISTAFAELGRSAASYGTDYNRITDTITEKLIGQTIYTGNASSENNSPTWARWAMGFFSLTSGNIAGVFLAGAGFDWKNILVNYIAVIGITSFLALFTGAFIGPIGIMLVGLGIGALQLDQARQEFVKATKKEFVKHLPDIARDQWNPINQLIKDCFDAYEREVMKRINDDIQARRAELDNLVAQKESHEINREAEAKRLQALDAEVLSEIRTVESVYNSMLLLSV</sequence>
<evidence type="ECO:0000256" key="4">
    <source>
        <dbReference type="ARBA" id="ARBA00023054"/>
    </source>
</evidence>
<accession>A0ABV0JBK5</accession>
<dbReference type="InterPro" id="IPR045063">
    <property type="entry name" value="Dynamin_N"/>
</dbReference>
<dbReference type="Pfam" id="PF21808">
    <property type="entry name" value="Dynamin-like_hel_bact"/>
    <property type="match status" value="1"/>
</dbReference>
<keyword evidence="11" id="KW-1185">Reference proteome</keyword>
<dbReference type="SUPFAM" id="SSF52540">
    <property type="entry name" value="P-loop containing nucleoside triphosphate hydrolases"/>
    <property type="match status" value="1"/>
</dbReference>
<keyword evidence="2" id="KW-0547">Nucleotide-binding</keyword>
<comment type="caution">
    <text evidence="10">The sequence shown here is derived from an EMBL/GenBank/DDBJ whole genome shotgun (WGS) entry which is preliminary data.</text>
</comment>
<feature type="domain" description="Dynamin-type G" evidence="9">
    <location>
        <begin position="66"/>
        <end position="313"/>
    </location>
</feature>
<feature type="coiled-coil region" evidence="7">
    <location>
        <begin position="630"/>
        <end position="671"/>
    </location>
</feature>
<dbReference type="InterPro" id="IPR027094">
    <property type="entry name" value="Mitofusin_fam"/>
</dbReference>
<dbReference type="Gene3D" id="3.40.50.300">
    <property type="entry name" value="P-loop containing nucleotide triphosphate hydrolases"/>
    <property type="match status" value="1"/>
</dbReference>
<keyword evidence="3" id="KW-0378">Hydrolase</keyword>
<evidence type="ECO:0000313" key="11">
    <source>
        <dbReference type="Proteomes" id="UP001464891"/>
    </source>
</evidence>
<evidence type="ECO:0000256" key="2">
    <source>
        <dbReference type="ARBA" id="ARBA00022741"/>
    </source>
</evidence>
<dbReference type="InterPro" id="IPR030381">
    <property type="entry name" value="G_DYNAMIN_dom"/>
</dbReference>
<dbReference type="RefSeq" id="WP_190436601.1">
    <property type="nucleotide sequence ID" value="NZ_JAMPKM010000009.1"/>
</dbReference>
<feature type="coiled-coil region" evidence="7">
    <location>
        <begin position="375"/>
        <end position="402"/>
    </location>
</feature>
<keyword evidence="8" id="KW-0812">Transmembrane</keyword>
<name>A0ABV0JBK5_9CYAN</name>
<dbReference type="Pfam" id="PF00350">
    <property type="entry name" value="Dynamin_N"/>
    <property type="match status" value="1"/>
</dbReference>
<evidence type="ECO:0000313" key="10">
    <source>
        <dbReference type="EMBL" id="MEP0818480.1"/>
    </source>
</evidence>
<dbReference type="Proteomes" id="UP001464891">
    <property type="component" value="Unassembled WGS sequence"/>
</dbReference>
<protein>
    <submittedName>
        <fullName evidence="10">Dynamin family protein</fullName>
    </submittedName>
</protein>
<gene>
    <name evidence="10" type="ORF">NC998_15380</name>
</gene>
<keyword evidence="4 7" id="KW-0175">Coiled coil</keyword>
<dbReference type="PROSITE" id="PS51718">
    <property type="entry name" value="G_DYNAMIN_2"/>
    <property type="match status" value="1"/>
</dbReference>
<keyword evidence="6 8" id="KW-0472">Membrane</keyword>
<dbReference type="PANTHER" id="PTHR10465">
    <property type="entry name" value="TRANSMEMBRANE GTPASE FZO1"/>
    <property type="match status" value="1"/>
</dbReference>
<feature type="transmembrane region" description="Helical" evidence="8">
    <location>
        <begin position="515"/>
        <end position="537"/>
    </location>
</feature>
<reference evidence="10 11" key="1">
    <citation type="submission" date="2022-04" db="EMBL/GenBank/DDBJ databases">
        <title>Positive selection, recombination, and allopatry shape intraspecific diversity of widespread and dominant cyanobacteria.</title>
        <authorList>
            <person name="Wei J."/>
            <person name="Shu W."/>
            <person name="Hu C."/>
        </authorList>
    </citation>
    <scope>NUCLEOTIDE SEQUENCE [LARGE SCALE GENOMIC DNA]</scope>
    <source>
        <strain evidence="10 11">GB2-A4</strain>
    </source>
</reference>
<evidence type="ECO:0000256" key="1">
    <source>
        <dbReference type="ARBA" id="ARBA00004370"/>
    </source>
</evidence>
<organism evidence="10 11">
    <name type="scientific">Trichocoleus desertorum GB2-A4</name>
    <dbReference type="NCBI Taxonomy" id="2933944"/>
    <lineage>
        <taxon>Bacteria</taxon>
        <taxon>Bacillati</taxon>
        <taxon>Cyanobacteriota</taxon>
        <taxon>Cyanophyceae</taxon>
        <taxon>Leptolyngbyales</taxon>
        <taxon>Trichocoleusaceae</taxon>
        <taxon>Trichocoleus</taxon>
    </lineage>
</organism>
<evidence type="ECO:0000259" key="9">
    <source>
        <dbReference type="PROSITE" id="PS51718"/>
    </source>
</evidence>
<feature type="transmembrane region" description="Helical" evidence="8">
    <location>
        <begin position="549"/>
        <end position="582"/>
    </location>
</feature>
<evidence type="ECO:0000256" key="7">
    <source>
        <dbReference type="SAM" id="Coils"/>
    </source>
</evidence>
<proteinExistence type="predicted"/>
<dbReference type="PANTHER" id="PTHR10465:SF0">
    <property type="entry name" value="SARCALUMENIN"/>
    <property type="match status" value="1"/>
</dbReference>
<keyword evidence="5" id="KW-0342">GTP-binding</keyword>
<dbReference type="InterPro" id="IPR027417">
    <property type="entry name" value="P-loop_NTPase"/>
</dbReference>
<comment type="subcellular location">
    <subcellularLocation>
        <location evidence="1">Membrane</location>
    </subcellularLocation>
</comment>
<dbReference type="InterPro" id="IPR049399">
    <property type="entry name" value="BDLP-like_hel"/>
</dbReference>
<keyword evidence="8" id="KW-1133">Transmembrane helix</keyword>
<evidence type="ECO:0000256" key="5">
    <source>
        <dbReference type="ARBA" id="ARBA00023134"/>
    </source>
</evidence>
<evidence type="ECO:0000256" key="6">
    <source>
        <dbReference type="ARBA" id="ARBA00023136"/>
    </source>
</evidence>
<dbReference type="CDD" id="cd09912">
    <property type="entry name" value="DLP_2"/>
    <property type="match status" value="1"/>
</dbReference>
<evidence type="ECO:0000256" key="3">
    <source>
        <dbReference type="ARBA" id="ARBA00022801"/>
    </source>
</evidence>